<keyword evidence="6" id="KW-0482">Metalloprotease</keyword>
<evidence type="ECO:0000256" key="5">
    <source>
        <dbReference type="ARBA" id="ARBA00022833"/>
    </source>
</evidence>
<dbReference type="SMART" id="SM00631">
    <property type="entry name" value="Zn_pept"/>
    <property type="match status" value="1"/>
</dbReference>
<keyword evidence="5" id="KW-0862">Zinc</keyword>
<dbReference type="Gene3D" id="3.40.630.10">
    <property type="entry name" value="Zn peptidases"/>
    <property type="match status" value="1"/>
</dbReference>
<feature type="compositionally biased region" description="Pro residues" evidence="7">
    <location>
        <begin position="232"/>
        <end position="248"/>
    </location>
</feature>
<dbReference type="RefSeq" id="WP_167984225.1">
    <property type="nucleotide sequence ID" value="NZ_JAATEJ010000014.1"/>
</dbReference>
<comment type="caution">
    <text evidence="9">The sequence shown here is derived from an EMBL/GenBank/DDBJ whole genome shotgun (WGS) entry which is preliminary data.</text>
</comment>
<dbReference type="PANTHER" id="PTHR11705:SF143">
    <property type="entry name" value="SLL0236 PROTEIN"/>
    <property type="match status" value="1"/>
</dbReference>
<keyword evidence="4" id="KW-0378">Hydrolase</keyword>
<dbReference type="EMBL" id="JAATEJ010000014">
    <property type="protein sequence ID" value="NJP45364.1"/>
    <property type="molecule type" value="Genomic_DNA"/>
</dbReference>
<dbReference type="SUPFAM" id="SSF53187">
    <property type="entry name" value="Zn-dependent exopeptidases"/>
    <property type="match status" value="1"/>
</dbReference>
<keyword evidence="10" id="KW-1185">Reference proteome</keyword>
<keyword evidence="3" id="KW-0645">Protease</keyword>
<proteinExistence type="inferred from homology"/>
<feature type="domain" description="Peptidase M14" evidence="8">
    <location>
        <begin position="18"/>
        <end position="250"/>
    </location>
</feature>
<gene>
    <name evidence="9" type="ORF">HCN08_18440</name>
</gene>
<name>A0ABX0ZN97_9ACTN</name>
<dbReference type="PANTHER" id="PTHR11705">
    <property type="entry name" value="PROTEASE FAMILY M14 CARBOXYPEPTIDASE A,B"/>
    <property type="match status" value="1"/>
</dbReference>
<evidence type="ECO:0000256" key="6">
    <source>
        <dbReference type="ARBA" id="ARBA00023049"/>
    </source>
</evidence>
<dbReference type="InterPro" id="IPR000834">
    <property type="entry name" value="Peptidase_M14"/>
</dbReference>
<evidence type="ECO:0000259" key="8">
    <source>
        <dbReference type="SMART" id="SM00631"/>
    </source>
</evidence>
<feature type="region of interest" description="Disordered" evidence="7">
    <location>
        <begin position="230"/>
        <end position="251"/>
    </location>
</feature>
<evidence type="ECO:0000313" key="10">
    <source>
        <dbReference type="Proteomes" id="UP000734511"/>
    </source>
</evidence>
<protein>
    <submittedName>
        <fullName evidence="9">Hydroxylacyl-CoA dehydrogenase</fullName>
    </submittedName>
</protein>
<evidence type="ECO:0000256" key="4">
    <source>
        <dbReference type="ARBA" id="ARBA00022801"/>
    </source>
</evidence>
<dbReference type="Pfam" id="PF00246">
    <property type="entry name" value="Peptidase_M14"/>
    <property type="match status" value="1"/>
</dbReference>
<evidence type="ECO:0000256" key="3">
    <source>
        <dbReference type="ARBA" id="ARBA00022670"/>
    </source>
</evidence>
<accession>A0ABX0ZN97</accession>
<comment type="cofactor">
    <cofactor evidence="1">
        <name>Zn(2+)</name>
        <dbReference type="ChEBI" id="CHEBI:29105"/>
    </cofactor>
</comment>
<organism evidence="9 10">
    <name type="scientific">Actinacidiphila epipremni</name>
    <dbReference type="NCBI Taxonomy" id="2053013"/>
    <lineage>
        <taxon>Bacteria</taxon>
        <taxon>Bacillati</taxon>
        <taxon>Actinomycetota</taxon>
        <taxon>Actinomycetes</taxon>
        <taxon>Kitasatosporales</taxon>
        <taxon>Streptomycetaceae</taxon>
        <taxon>Actinacidiphila</taxon>
    </lineage>
</organism>
<evidence type="ECO:0000256" key="2">
    <source>
        <dbReference type="ARBA" id="ARBA00005988"/>
    </source>
</evidence>
<dbReference type="Proteomes" id="UP000734511">
    <property type="component" value="Unassembled WGS sequence"/>
</dbReference>
<evidence type="ECO:0000313" key="9">
    <source>
        <dbReference type="EMBL" id="NJP45364.1"/>
    </source>
</evidence>
<comment type="similarity">
    <text evidence="2">Belongs to the peptidase M14 family.</text>
</comment>
<evidence type="ECO:0000256" key="1">
    <source>
        <dbReference type="ARBA" id="ARBA00001947"/>
    </source>
</evidence>
<evidence type="ECO:0000256" key="7">
    <source>
        <dbReference type="SAM" id="MobiDB-lite"/>
    </source>
</evidence>
<reference evidence="9 10" key="1">
    <citation type="submission" date="2020-03" db="EMBL/GenBank/DDBJ databases">
        <title>WGS of actinomycetes isolated from Thailand.</title>
        <authorList>
            <person name="Thawai C."/>
        </authorList>
    </citation>
    <scope>NUCLEOTIDE SEQUENCE [LARGE SCALE GENOMIC DNA]</scope>
    <source>
        <strain evidence="9 10">PRB2-1</strain>
    </source>
</reference>
<sequence length="443" mass="47462">MIDTSTSAGRAIIAADRYPSLEELRDSARELAARRPDLCRLRTVGTSRAGRPLDLLTVGEAAATGDNVLVMTGTHPDELVGRATMLELAHRLVAAPAPHPPVAWHFLLCVDPDGAHLADGAQRARTLPEFFTHYFRPASAEQAEWAPSIGVMLPESRILLDLIDDLRPCVQFSLHGTDVGGTFVQTTREIPGLAEPFGKSAAELGIPVETGCFDTLPYREYAPGVFLMERPAPTPAPTPGPPDGPPGGPGGEITWFAPLRHGGDTVIVEAPIWACERLGDTRVCADPEPRLAGYADRLRRRGGRLAALRDEALALLPGADDPFLRSVHTQFRSFARIPDLWDPRTGAPLLPRSGPLTEAHLAGLEQWTHRLPARTAALLRRAVTPAGPAAAHLAARLDALLGTWVADYRRALPATRVPVARQAAHQATTVQAAVALTRPGTTG</sequence>